<dbReference type="EMBL" id="BOMB01000031">
    <property type="protein sequence ID" value="GID14474.1"/>
    <property type="molecule type" value="Genomic_DNA"/>
</dbReference>
<keyword evidence="2" id="KW-0813">Transport</keyword>
<feature type="chain" id="PRO_5038492801" evidence="4">
    <location>
        <begin position="21"/>
        <end position="441"/>
    </location>
</feature>
<dbReference type="GO" id="GO:0055052">
    <property type="term" value="C:ATP-binding cassette (ABC) transporter complex, substrate-binding subunit-containing"/>
    <property type="evidence" value="ECO:0007669"/>
    <property type="project" value="TreeGrafter"/>
</dbReference>
<dbReference type="SUPFAM" id="SSF53850">
    <property type="entry name" value="Periplasmic binding protein-like II"/>
    <property type="match status" value="1"/>
</dbReference>
<protein>
    <submittedName>
        <fullName evidence="5">Sugar ABC transporter substrate-binding protein</fullName>
    </submittedName>
</protein>
<dbReference type="GO" id="GO:0042956">
    <property type="term" value="P:maltodextrin transmembrane transport"/>
    <property type="evidence" value="ECO:0007669"/>
    <property type="project" value="TreeGrafter"/>
</dbReference>
<proteinExistence type="inferred from homology"/>
<keyword evidence="3 4" id="KW-0732">Signal</keyword>
<dbReference type="GO" id="GO:0015768">
    <property type="term" value="P:maltose transport"/>
    <property type="evidence" value="ECO:0007669"/>
    <property type="project" value="TreeGrafter"/>
</dbReference>
<comment type="similarity">
    <text evidence="1">Belongs to the bacterial solute-binding protein 1 family.</text>
</comment>
<dbReference type="RefSeq" id="WP_203662288.1">
    <property type="nucleotide sequence ID" value="NZ_BAAAZM010000018.1"/>
</dbReference>
<evidence type="ECO:0000313" key="5">
    <source>
        <dbReference type="EMBL" id="GID14474.1"/>
    </source>
</evidence>
<evidence type="ECO:0000256" key="3">
    <source>
        <dbReference type="ARBA" id="ARBA00022729"/>
    </source>
</evidence>
<organism evidence="5 6">
    <name type="scientific">Actinocatenispora rupis</name>
    <dbReference type="NCBI Taxonomy" id="519421"/>
    <lineage>
        <taxon>Bacteria</taxon>
        <taxon>Bacillati</taxon>
        <taxon>Actinomycetota</taxon>
        <taxon>Actinomycetes</taxon>
        <taxon>Micromonosporales</taxon>
        <taxon>Micromonosporaceae</taxon>
        <taxon>Actinocatenispora</taxon>
    </lineage>
</organism>
<comment type="caution">
    <text evidence="5">The sequence shown here is derived from an EMBL/GenBank/DDBJ whole genome shotgun (WGS) entry which is preliminary data.</text>
</comment>
<accession>A0A8J3NG50</accession>
<evidence type="ECO:0000256" key="2">
    <source>
        <dbReference type="ARBA" id="ARBA00022448"/>
    </source>
</evidence>
<evidence type="ECO:0000256" key="4">
    <source>
        <dbReference type="SAM" id="SignalP"/>
    </source>
</evidence>
<dbReference type="PROSITE" id="PS51257">
    <property type="entry name" value="PROKAR_LIPOPROTEIN"/>
    <property type="match status" value="1"/>
</dbReference>
<feature type="signal peptide" evidence="4">
    <location>
        <begin position="1"/>
        <end position="20"/>
    </location>
</feature>
<evidence type="ECO:0000313" key="6">
    <source>
        <dbReference type="Proteomes" id="UP000612808"/>
    </source>
</evidence>
<dbReference type="PANTHER" id="PTHR30061:SF50">
    <property type="entry name" value="MALTOSE_MALTODEXTRIN-BINDING PERIPLASMIC PROTEIN"/>
    <property type="match status" value="1"/>
</dbReference>
<evidence type="ECO:0000256" key="1">
    <source>
        <dbReference type="ARBA" id="ARBA00008520"/>
    </source>
</evidence>
<dbReference type="Pfam" id="PF01547">
    <property type="entry name" value="SBP_bac_1"/>
    <property type="match status" value="1"/>
</dbReference>
<gene>
    <name evidence="5" type="ORF">Aru02nite_53630</name>
</gene>
<keyword evidence="6" id="KW-1185">Reference proteome</keyword>
<reference evidence="5" key="1">
    <citation type="submission" date="2021-01" db="EMBL/GenBank/DDBJ databases">
        <title>Whole genome shotgun sequence of Actinocatenispora rupis NBRC 107355.</title>
        <authorList>
            <person name="Komaki H."/>
            <person name="Tamura T."/>
        </authorList>
    </citation>
    <scope>NUCLEOTIDE SEQUENCE</scope>
    <source>
        <strain evidence="5">NBRC 107355</strain>
    </source>
</reference>
<dbReference type="Proteomes" id="UP000612808">
    <property type="component" value="Unassembled WGS sequence"/>
</dbReference>
<dbReference type="InterPro" id="IPR006059">
    <property type="entry name" value="SBP"/>
</dbReference>
<name>A0A8J3NG50_9ACTN</name>
<dbReference type="Gene3D" id="3.40.190.10">
    <property type="entry name" value="Periplasmic binding protein-like II"/>
    <property type="match status" value="2"/>
</dbReference>
<dbReference type="AlphaFoldDB" id="A0A8J3NG50"/>
<dbReference type="PANTHER" id="PTHR30061">
    <property type="entry name" value="MALTOSE-BINDING PERIPLASMIC PROTEIN"/>
    <property type="match status" value="1"/>
</dbReference>
<dbReference type="GO" id="GO:1901982">
    <property type="term" value="F:maltose binding"/>
    <property type="evidence" value="ECO:0007669"/>
    <property type="project" value="TreeGrafter"/>
</dbReference>
<sequence>MKHRLIAAAGLAAVLFGAAACGSGGGSAASGGTISTAGDAKASGTLKVWLQVDAQTGWPDAVKAATAAFHKKYPKVTVQVDYQQWNNHLTKLDAALSGSTVPDVVEMGDTETTSYLASGAFRDLSKSTNLFADSANWNKGLAASCRYEGATYCVPYYSGSRTVFYRKDMFAKAGITKPPTTYDELMADGAKLDRKYGGDPKFSAFYMPGKFWYSALSFVYDAGGTIATKNGGKWQGGLASPAAIKGLTQWKAMTDKLSKASKTSDEANPQQYTVMAQGHVAMMYGLGWEGGSVAADGNGGNPKLKDQIGSFAMPSAAGSTAMQSFAGGSDLAITAKSRHADWAAAWVAAMTGTSNERALMRAGNIPNTTTLLDEAAKIPALAPAAASAKNSWMVPIAEGWPKVEKSLVLQNGLADIASGKKSVADAAKAMNAAVESTLNGS</sequence>